<proteinExistence type="predicted"/>
<protein>
    <recommendedName>
        <fullName evidence="1">N-acetyltransferase domain-containing protein</fullName>
    </recommendedName>
</protein>
<dbReference type="PATRIC" id="fig|762836.4.peg.5502"/>
<dbReference type="GO" id="GO:0016747">
    <property type="term" value="F:acyltransferase activity, transferring groups other than amino-acyl groups"/>
    <property type="evidence" value="ECO:0007669"/>
    <property type="project" value="InterPro"/>
</dbReference>
<accession>A0A1E7W4W5</accession>
<dbReference type="PANTHER" id="PTHR43792:SF1">
    <property type="entry name" value="N-ACETYLTRANSFERASE DOMAIN-CONTAINING PROTEIN"/>
    <property type="match status" value="1"/>
</dbReference>
<gene>
    <name evidence="2" type="ORF">DUPY_53550</name>
</gene>
<dbReference type="SUPFAM" id="SSF55729">
    <property type="entry name" value="Acyl-CoA N-acyltransferases (Nat)"/>
    <property type="match status" value="1"/>
</dbReference>
<dbReference type="Gene3D" id="3.40.630.30">
    <property type="match status" value="1"/>
</dbReference>
<dbReference type="InterPro" id="IPR051531">
    <property type="entry name" value="N-acetyltransferase"/>
</dbReference>
<sequence>MTMRRLPRSLPMLETKRLLLRSVKLGDIADLTAVYGDPEVMRYASDPAFTIDDEYLQTVASIERNLVEDVAIEWGVVLKSNGVMIGVVGLHNFAGGQAEIGCLLAKAYWVRGLMREALLAVLDVAPGVGLARLDAEIDVGNGRSERLFSGLGFVHIGGDGESAVWMKTL</sequence>
<feature type="domain" description="N-acetyltransferase" evidence="1">
    <location>
        <begin position="18"/>
        <end position="169"/>
    </location>
</feature>
<keyword evidence="3" id="KW-1185">Reference proteome</keyword>
<evidence type="ECO:0000313" key="3">
    <source>
        <dbReference type="Proteomes" id="UP000175989"/>
    </source>
</evidence>
<dbReference type="AlphaFoldDB" id="A0A1E7W4W5"/>
<dbReference type="EMBL" id="LROM01000156">
    <property type="protein sequence ID" value="OEZ90748.1"/>
    <property type="molecule type" value="Genomic_DNA"/>
</dbReference>
<evidence type="ECO:0000313" key="2">
    <source>
        <dbReference type="EMBL" id="OEZ90748.1"/>
    </source>
</evidence>
<dbReference type="InterPro" id="IPR016181">
    <property type="entry name" value="Acyl_CoA_acyltransferase"/>
</dbReference>
<dbReference type="Proteomes" id="UP000175989">
    <property type="component" value="Unassembled WGS sequence"/>
</dbReference>
<dbReference type="InterPro" id="IPR000182">
    <property type="entry name" value="GNAT_dom"/>
</dbReference>
<reference evidence="3" key="1">
    <citation type="journal article" date="2016" name="Front. Microbiol.">
        <title>Molecular Keys to the Janthinobacterium and Duganella spp. Interaction with the Plant Pathogen Fusarium graminearum.</title>
        <authorList>
            <person name="Haack F.S."/>
            <person name="Poehlein A."/>
            <person name="Kroger C."/>
            <person name="Voigt C.A."/>
            <person name="Piepenbring M."/>
            <person name="Bode H.B."/>
            <person name="Daniel R."/>
            <person name="Schafer W."/>
            <person name="Streit W.R."/>
        </authorList>
    </citation>
    <scope>NUCLEOTIDE SEQUENCE [LARGE SCALE GENOMIC DNA]</scope>
    <source>
        <strain evidence="3">T54</strain>
    </source>
</reference>
<organism evidence="2 3">
    <name type="scientific">Duganella phyllosphaerae</name>
    <dbReference type="NCBI Taxonomy" id="762836"/>
    <lineage>
        <taxon>Bacteria</taxon>
        <taxon>Pseudomonadati</taxon>
        <taxon>Pseudomonadota</taxon>
        <taxon>Betaproteobacteria</taxon>
        <taxon>Burkholderiales</taxon>
        <taxon>Oxalobacteraceae</taxon>
        <taxon>Telluria group</taxon>
        <taxon>Duganella</taxon>
    </lineage>
</organism>
<comment type="caution">
    <text evidence="2">The sequence shown here is derived from an EMBL/GenBank/DDBJ whole genome shotgun (WGS) entry which is preliminary data.</text>
</comment>
<evidence type="ECO:0000259" key="1">
    <source>
        <dbReference type="PROSITE" id="PS51186"/>
    </source>
</evidence>
<dbReference type="Pfam" id="PF13302">
    <property type="entry name" value="Acetyltransf_3"/>
    <property type="match status" value="1"/>
</dbReference>
<dbReference type="PANTHER" id="PTHR43792">
    <property type="entry name" value="GNAT FAMILY, PUTATIVE (AFU_ORTHOLOGUE AFUA_3G00765)-RELATED-RELATED"/>
    <property type="match status" value="1"/>
</dbReference>
<dbReference type="PROSITE" id="PS51186">
    <property type="entry name" value="GNAT"/>
    <property type="match status" value="1"/>
</dbReference>
<dbReference type="OrthoDB" id="9801656at2"/>
<name>A0A1E7W4W5_9BURK</name>